<dbReference type="PANTHER" id="PTHR31083:SF5">
    <property type="entry name" value="PROTEIN SOSEKI 1"/>
    <property type="match status" value="1"/>
</dbReference>
<dbReference type="AlphaFoldDB" id="A0A2P5D3R2"/>
<comment type="subcellular location">
    <subcellularLocation>
        <location evidence="1">Cell membrane</location>
        <topology evidence="1">Peripheral membrane protein</topology>
        <orientation evidence="1">Cytoplasmic side</orientation>
    </subcellularLocation>
</comment>
<comment type="caution">
    <text evidence="10">The sequence shown here is derived from an EMBL/GenBank/DDBJ whole genome shotgun (WGS) entry which is preliminary data.</text>
</comment>
<dbReference type="EMBL" id="JXTC01000300">
    <property type="protein sequence ID" value="PON67898.1"/>
    <property type="molecule type" value="Genomic_DNA"/>
</dbReference>
<evidence type="ECO:0000256" key="5">
    <source>
        <dbReference type="ARBA" id="ARBA00023136"/>
    </source>
</evidence>
<organism evidence="10 11">
    <name type="scientific">Trema orientale</name>
    <name type="common">Charcoal tree</name>
    <name type="synonym">Celtis orientalis</name>
    <dbReference type="NCBI Taxonomy" id="63057"/>
    <lineage>
        <taxon>Eukaryota</taxon>
        <taxon>Viridiplantae</taxon>
        <taxon>Streptophyta</taxon>
        <taxon>Embryophyta</taxon>
        <taxon>Tracheophyta</taxon>
        <taxon>Spermatophyta</taxon>
        <taxon>Magnoliopsida</taxon>
        <taxon>eudicotyledons</taxon>
        <taxon>Gunneridae</taxon>
        <taxon>Pentapetalae</taxon>
        <taxon>rosids</taxon>
        <taxon>fabids</taxon>
        <taxon>Rosales</taxon>
        <taxon>Cannabaceae</taxon>
        <taxon>Trema</taxon>
    </lineage>
</organism>
<dbReference type="Pfam" id="PF06136">
    <property type="entry name" value="SOK"/>
    <property type="match status" value="1"/>
</dbReference>
<feature type="compositionally biased region" description="Basic and acidic residues" evidence="8">
    <location>
        <begin position="139"/>
        <end position="162"/>
    </location>
</feature>
<evidence type="ECO:0000256" key="6">
    <source>
        <dbReference type="ARBA" id="ARBA00023306"/>
    </source>
</evidence>
<evidence type="ECO:0000259" key="9">
    <source>
        <dbReference type="Pfam" id="PF06136"/>
    </source>
</evidence>
<dbReference type="InterPro" id="IPR048351">
    <property type="entry name" value="SOK_DIX"/>
</dbReference>
<dbReference type="STRING" id="63057.A0A2P5D3R2"/>
<keyword evidence="4" id="KW-0132">Cell division</keyword>
<keyword evidence="11" id="KW-1185">Reference proteome</keyword>
<name>A0A2P5D3R2_TREOI</name>
<dbReference type="InterPro" id="IPR010369">
    <property type="entry name" value="SOK"/>
</dbReference>
<keyword evidence="6" id="KW-0131">Cell cycle</keyword>
<dbReference type="FunCoup" id="A0A2P5D3R2">
    <property type="interactions" value="180"/>
</dbReference>
<dbReference type="GO" id="GO:0051301">
    <property type="term" value="P:cell division"/>
    <property type="evidence" value="ECO:0007669"/>
    <property type="project" value="UniProtKB-KW"/>
</dbReference>
<accession>A0A2P5D3R2</accession>
<reference evidence="11" key="1">
    <citation type="submission" date="2016-06" db="EMBL/GenBank/DDBJ databases">
        <title>Parallel loss of symbiosis genes in relatives of nitrogen-fixing non-legume Parasponia.</title>
        <authorList>
            <person name="Van Velzen R."/>
            <person name="Holmer R."/>
            <person name="Bu F."/>
            <person name="Rutten L."/>
            <person name="Van Zeijl A."/>
            <person name="Liu W."/>
            <person name="Santuari L."/>
            <person name="Cao Q."/>
            <person name="Sharma T."/>
            <person name="Shen D."/>
            <person name="Roswanjaya Y."/>
            <person name="Wardhani T."/>
            <person name="Kalhor M.S."/>
            <person name="Jansen J."/>
            <person name="Van den Hoogen J."/>
            <person name="Gungor B."/>
            <person name="Hartog M."/>
            <person name="Hontelez J."/>
            <person name="Verver J."/>
            <person name="Yang W.-C."/>
            <person name="Schijlen E."/>
            <person name="Repin R."/>
            <person name="Schilthuizen M."/>
            <person name="Schranz E."/>
            <person name="Heidstra R."/>
            <person name="Miyata K."/>
            <person name="Fedorova E."/>
            <person name="Kohlen W."/>
            <person name="Bisseling T."/>
            <person name="Smit S."/>
            <person name="Geurts R."/>
        </authorList>
    </citation>
    <scope>NUCLEOTIDE SEQUENCE [LARGE SCALE GENOMIC DNA]</scope>
    <source>
        <strain evidence="11">cv. RG33-2</strain>
    </source>
</reference>
<dbReference type="PANTHER" id="PTHR31083">
    <property type="entry name" value="UPSTREAM OF FLC PROTEIN (DUF966)"/>
    <property type="match status" value="1"/>
</dbReference>
<feature type="compositionally biased region" description="Polar residues" evidence="8">
    <location>
        <begin position="357"/>
        <end position="366"/>
    </location>
</feature>
<feature type="region of interest" description="Disordered" evidence="8">
    <location>
        <begin position="221"/>
        <end position="279"/>
    </location>
</feature>
<keyword evidence="5" id="KW-0472">Membrane</keyword>
<evidence type="ECO:0000313" key="11">
    <source>
        <dbReference type="Proteomes" id="UP000237000"/>
    </source>
</evidence>
<feature type="region of interest" description="Disordered" evidence="8">
    <location>
        <begin position="305"/>
        <end position="338"/>
    </location>
</feature>
<feature type="compositionally biased region" description="Low complexity" evidence="8">
    <location>
        <begin position="260"/>
        <end position="271"/>
    </location>
</feature>
<sequence length="467" mass="52150">MEGKFGRAGEVRRLHIIYFLTHLGRSEHPHLIRVHHLTRTGVYLRDVKRWLGDLRGKDMPETYAWSYKRRYKSGYVWQDLLDDDLITPLSDNEYVLKGSEIISSTMIDENTDISLPGSYSCPENNKAHVKTNSTNGVDQDEKALDKEASRKKPCPDPKIDHLPMTKTFSEINEESSSTSFASDRSSLTDDFDSVKLENDNHFDTKEQQHTKLPDLAKKTEISPPLHCNLPILTDNKSKNKNSKKNKKTEECCEMGGMPGSPSSSSSKSPLPSKRKSFSGGASNVLRSFITCRAVDTNDTVLVVLNRGGGSGQKSASDRPSSKPENGHSKAHDHEVFKGGHMGRSFRTCWNHPDEEVQQPQKQSTARRSFDERRGSTKKQQQSEFSKQRAIPAAYRPVREPTCSQCGKAFKPEKMHSHMKSCRGMKALANKSNFSSVSSAASVEKSTLYGSSTTSSCKESALGHFLTN</sequence>
<proteinExistence type="inferred from homology"/>
<gene>
    <name evidence="10" type="ORF">TorRG33x02_263330</name>
</gene>
<protein>
    <recommendedName>
        <fullName evidence="9">SOSEKI DIX-like domain-containing protein</fullName>
    </recommendedName>
</protein>
<dbReference type="GO" id="GO:0005886">
    <property type="term" value="C:plasma membrane"/>
    <property type="evidence" value="ECO:0007669"/>
    <property type="project" value="UniProtKB-SubCell"/>
</dbReference>
<evidence type="ECO:0000256" key="3">
    <source>
        <dbReference type="ARBA" id="ARBA00022475"/>
    </source>
</evidence>
<evidence type="ECO:0000256" key="7">
    <source>
        <dbReference type="ARBA" id="ARBA00024211"/>
    </source>
</evidence>
<comment type="similarity">
    <text evidence="7">Belongs to the SOSEKI family.</text>
</comment>
<keyword evidence="3" id="KW-1003">Cell membrane</keyword>
<evidence type="ECO:0000313" key="10">
    <source>
        <dbReference type="EMBL" id="PON67898.1"/>
    </source>
</evidence>
<evidence type="ECO:0000256" key="8">
    <source>
        <dbReference type="SAM" id="MobiDB-lite"/>
    </source>
</evidence>
<evidence type="ECO:0000256" key="2">
    <source>
        <dbReference type="ARBA" id="ARBA00022473"/>
    </source>
</evidence>
<evidence type="ECO:0000256" key="4">
    <source>
        <dbReference type="ARBA" id="ARBA00022618"/>
    </source>
</evidence>
<evidence type="ECO:0000256" key="1">
    <source>
        <dbReference type="ARBA" id="ARBA00004413"/>
    </source>
</evidence>
<feature type="compositionally biased region" description="Basic and acidic residues" evidence="8">
    <location>
        <begin position="315"/>
        <end position="337"/>
    </location>
</feature>
<dbReference type="InParanoid" id="A0A2P5D3R2"/>
<keyword evidence="2" id="KW-0217">Developmental protein</keyword>
<dbReference type="GO" id="GO:0051258">
    <property type="term" value="P:protein polymerization"/>
    <property type="evidence" value="ECO:0007669"/>
    <property type="project" value="UniProtKB-ARBA"/>
</dbReference>
<feature type="region of interest" description="Disordered" evidence="8">
    <location>
        <begin position="352"/>
        <end position="392"/>
    </location>
</feature>
<feature type="region of interest" description="Disordered" evidence="8">
    <location>
        <begin position="124"/>
        <end position="162"/>
    </location>
</feature>
<dbReference type="Proteomes" id="UP000237000">
    <property type="component" value="Unassembled WGS sequence"/>
</dbReference>
<feature type="domain" description="SOSEKI DIX-like" evidence="9">
    <location>
        <begin position="15"/>
        <end position="102"/>
    </location>
</feature>
<dbReference type="OrthoDB" id="1907705at2759"/>